<evidence type="ECO:0000256" key="3">
    <source>
        <dbReference type="ARBA" id="ARBA00022960"/>
    </source>
</evidence>
<keyword evidence="9" id="KW-1185">Reference proteome</keyword>
<dbReference type="InterPro" id="IPR042175">
    <property type="entry name" value="Cell/Rod_MreC_2"/>
</dbReference>
<dbReference type="AlphaFoldDB" id="A0A0A0DGV8"/>
<reference evidence="8 9" key="1">
    <citation type="submission" date="2014-06" db="EMBL/GenBank/DDBJ databases">
        <authorList>
            <person name="Teng J.L."/>
            <person name="Huang Y."/>
            <person name="Tse H."/>
            <person name="Lau S.K."/>
            <person name="Woo P.C."/>
        </authorList>
    </citation>
    <scope>NUCLEOTIDE SEQUENCE [LARGE SCALE GENOMIC DNA]</scope>
    <source>
        <strain evidence="8 9">HKU4</strain>
    </source>
</reference>
<feature type="coiled-coil region" evidence="6">
    <location>
        <begin position="81"/>
        <end position="111"/>
    </location>
</feature>
<evidence type="ECO:0000256" key="6">
    <source>
        <dbReference type="SAM" id="Coils"/>
    </source>
</evidence>
<comment type="similarity">
    <text evidence="1 5">Belongs to the MreC family.</text>
</comment>
<dbReference type="Gene3D" id="2.40.10.340">
    <property type="entry name" value="Rod shape-determining protein MreC, domain 1"/>
    <property type="match status" value="1"/>
</dbReference>
<dbReference type="PANTHER" id="PTHR34138">
    <property type="entry name" value="CELL SHAPE-DETERMINING PROTEIN MREC"/>
    <property type="match status" value="1"/>
</dbReference>
<proteinExistence type="inferred from homology"/>
<evidence type="ECO:0000256" key="5">
    <source>
        <dbReference type="PIRNR" id="PIRNR038471"/>
    </source>
</evidence>
<evidence type="ECO:0000313" key="9">
    <source>
        <dbReference type="Proteomes" id="UP000030019"/>
    </source>
</evidence>
<dbReference type="Gene3D" id="2.40.10.350">
    <property type="entry name" value="Rod shape-determining protein MreC, domain 2"/>
    <property type="match status" value="1"/>
</dbReference>
<evidence type="ECO:0000256" key="4">
    <source>
        <dbReference type="ARBA" id="ARBA00032089"/>
    </source>
</evidence>
<dbReference type="PATRIC" id="fig|176090.4.peg.890"/>
<evidence type="ECO:0000256" key="1">
    <source>
        <dbReference type="ARBA" id="ARBA00009369"/>
    </source>
</evidence>
<sequence length="271" mass="29480">MNKFKKSKFFIFFLITISLIGGLLFSPVSSHFISFSSNIISTIDRMIARPVTFVLNEKDRLFDLMKTYKENGDLKKALYTIEEKANKVDSLDDENSQLRQLLDLKEQDQNTIKIASEVIARSPSAWTNELTIDKGTASDVTKSMLAISNGGVIGAVTQVSADSSVVTLLSNEKNSSPISVKIQTETGFVYGIITGFDSKNSTFIVSQLNSFSGVTEGASVLTSGLGTYNAENLLVGKVLSVSKGKDQLNDVILVQPAADFSDIQAVILVRN</sequence>
<dbReference type="InterPro" id="IPR055342">
    <property type="entry name" value="MreC_beta-barrel_core"/>
</dbReference>
<name>A0A0A0DGV8_9STRE</name>
<dbReference type="InterPro" id="IPR007221">
    <property type="entry name" value="MreC"/>
</dbReference>
<dbReference type="Proteomes" id="UP000030019">
    <property type="component" value="Unassembled WGS sequence"/>
</dbReference>
<comment type="function">
    <text evidence="5">Involved in formation and maintenance of cell shape.</text>
</comment>
<dbReference type="GO" id="GO:0005886">
    <property type="term" value="C:plasma membrane"/>
    <property type="evidence" value="ECO:0007669"/>
    <property type="project" value="TreeGrafter"/>
</dbReference>
<comment type="caution">
    <text evidence="8">The sequence shown here is derived from an EMBL/GenBank/DDBJ whole genome shotgun (WGS) entry which is preliminary data.</text>
</comment>
<keyword evidence="3 5" id="KW-0133">Cell shape</keyword>
<dbReference type="Pfam" id="PF04085">
    <property type="entry name" value="MreC"/>
    <property type="match status" value="1"/>
</dbReference>
<dbReference type="PIRSF" id="PIRSF038471">
    <property type="entry name" value="MreC"/>
    <property type="match status" value="1"/>
</dbReference>
<organism evidence="8 9">
    <name type="scientific">Streptococcus sinensis</name>
    <dbReference type="NCBI Taxonomy" id="176090"/>
    <lineage>
        <taxon>Bacteria</taxon>
        <taxon>Bacillati</taxon>
        <taxon>Bacillota</taxon>
        <taxon>Bacilli</taxon>
        <taxon>Lactobacillales</taxon>
        <taxon>Streptococcaceae</taxon>
        <taxon>Streptococcus</taxon>
    </lineage>
</organism>
<dbReference type="eggNOG" id="COG1792">
    <property type="taxonomic scope" value="Bacteria"/>
</dbReference>
<dbReference type="PANTHER" id="PTHR34138:SF1">
    <property type="entry name" value="CELL SHAPE-DETERMINING PROTEIN MREC"/>
    <property type="match status" value="1"/>
</dbReference>
<evidence type="ECO:0000256" key="2">
    <source>
        <dbReference type="ARBA" id="ARBA00013855"/>
    </source>
</evidence>
<gene>
    <name evidence="8" type="ORF">SSIN_0899</name>
</gene>
<keyword evidence="6" id="KW-0175">Coiled coil</keyword>
<dbReference type="GO" id="GO:0008360">
    <property type="term" value="P:regulation of cell shape"/>
    <property type="evidence" value="ECO:0007669"/>
    <property type="project" value="UniProtKB-KW"/>
</dbReference>
<dbReference type="RefSeq" id="WP_037616234.1">
    <property type="nucleotide sequence ID" value="NZ_JPEN01000059.1"/>
</dbReference>
<dbReference type="STRING" id="176090.SSIN_0899"/>
<evidence type="ECO:0000313" key="8">
    <source>
        <dbReference type="EMBL" id="KGM37309.1"/>
    </source>
</evidence>
<dbReference type="NCBIfam" id="TIGR00219">
    <property type="entry name" value="mreC"/>
    <property type="match status" value="1"/>
</dbReference>
<accession>A0A0A0DGV8</accession>
<protein>
    <recommendedName>
        <fullName evidence="2 5">Cell shape-determining protein MreC</fullName>
    </recommendedName>
    <alternativeName>
        <fullName evidence="4 5">Cell shape protein MreC</fullName>
    </alternativeName>
</protein>
<dbReference type="InterPro" id="IPR042177">
    <property type="entry name" value="Cell/Rod_1"/>
</dbReference>
<dbReference type="EMBL" id="JPEN01000059">
    <property type="protein sequence ID" value="KGM37309.1"/>
    <property type="molecule type" value="Genomic_DNA"/>
</dbReference>
<evidence type="ECO:0000259" key="7">
    <source>
        <dbReference type="Pfam" id="PF04085"/>
    </source>
</evidence>
<feature type="domain" description="Rod shape-determining protein MreC beta-barrel core" evidence="7">
    <location>
        <begin position="118"/>
        <end position="269"/>
    </location>
</feature>